<protein>
    <submittedName>
        <fullName evidence="2">Uncharacterized protein</fullName>
    </submittedName>
</protein>
<feature type="region of interest" description="Disordered" evidence="1">
    <location>
        <begin position="1"/>
        <end position="42"/>
    </location>
</feature>
<evidence type="ECO:0000313" key="2">
    <source>
        <dbReference type="EMBL" id="RPD65366.1"/>
    </source>
</evidence>
<proteinExistence type="predicted"/>
<accession>A0A5C2SVX1</accession>
<organism evidence="2 3">
    <name type="scientific">Lentinus tigrinus ALCF2SS1-6</name>
    <dbReference type="NCBI Taxonomy" id="1328759"/>
    <lineage>
        <taxon>Eukaryota</taxon>
        <taxon>Fungi</taxon>
        <taxon>Dikarya</taxon>
        <taxon>Basidiomycota</taxon>
        <taxon>Agaricomycotina</taxon>
        <taxon>Agaricomycetes</taxon>
        <taxon>Polyporales</taxon>
        <taxon>Polyporaceae</taxon>
        <taxon>Lentinus</taxon>
    </lineage>
</organism>
<dbReference type="Proteomes" id="UP000313359">
    <property type="component" value="Unassembled WGS sequence"/>
</dbReference>
<reference evidence="2" key="1">
    <citation type="journal article" date="2018" name="Genome Biol. Evol.">
        <title>Genomics and development of Lentinus tigrinus, a white-rot wood-decaying mushroom with dimorphic fruiting bodies.</title>
        <authorList>
            <person name="Wu B."/>
            <person name="Xu Z."/>
            <person name="Knudson A."/>
            <person name="Carlson A."/>
            <person name="Chen N."/>
            <person name="Kovaka S."/>
            <person name="LaButti K."/>
            <person name="Lipzen A."/>
            <person name="Pennachio C."/>
            <person name="Riley R."/>
            <person name="Schakwitz W."/>
            <person name="Umezawa K."/>
            <person name="Ohm R.A."/>
            <person name="Grigoriev I.V."/>
            <person name="Nagy L.G."/>
            <person name="Gibbons J."/>
            <person name="Hibbett D."/>
        </authorList>
    </citation>
    <scope>NUCLEOTIDE SEQUENCE [LARGE SCALE GENOMIC DNA]</scope>
    <source>
        <strain evidence="2">ALCF2SS1-6</strain>
    </source>
</reference>
<evidence type="ECO:0000256" key="1">
    <source>
        <dbReference type="SAM" id="MobiDB-lite"/>
    </source>
</evidence>
<keyword evidence="3" id="KW-1185">Reference proteome</keyword>
<dbReference type="EMBL" id="ML122252">
    <property type="protein sequence ID" value="RPD65366.1"/>
    <property type="molecule type" value="Genomic_DNA"/>
</dbReference>
<dbReference type="AlphaFoldDB" id="A0A5C2SVX1"/>
<gene>
    <name evidence="2" type="ORF">L227DRAFT_209550</name>
</gene>
<name>A0A5C2SVX1_9APHY</name>
<evidence type="ECO:0000313" key="3">
    <source>
        <dbReference type="Proteomes" id="UP000313359"/>
    </source>
</evidence>
<sequence length="193" mass="21042">MWRHRSRGPRPVTSLYQLDDPTCATGHSGSHASDEATRYPTPESTLQLFPDGELNVNKTATQQTSAVRTVIVLGIPHFSSPLSNLDARRRHATWSPASVDHSTPRPKCLIQFPRLGLSGLGTSTSCAPSQHQVGLVGRSRRRDNVPSNHANASYGDCIAAWALGGKAQYALTCRSGTTQQAWCIYTSPRHIVR</sequence>